<keyword evidence="3" id="KW-0378">Hydrolase</keyword>
<evidence type="ECO:0000313" key="3">
    <source>
        <dbReference type="EMBL" id="TCO30029.1"/>
    </source>
</evidence>
<organism evidence="3 4">
    <name type="scientific">Kribbella steppae</name>
    <dbReference type="NCBI Taxonomy" id="2512223"/>
    <lineage>
        <taxon>Bacteria</taxon>
        <taxon>Bacillati</taxon>
        <taxon>Actinomycetota</taxon>
        <taxon>Actinomycetes</taxon>
        <taxon>Propionibacteriales</taxon>
        <taxon>Kribbellaceae</taxon>
        <taxon>Kribbella</taxon>
    </lineage>
</organism>
<dbReference type="Proteomes" id="UP000294508">
    <property type="component" value="Unassembled WGS sequence"/>
</dbReference>
<gene>
    <name evidence="3" type="ORF">EV652_10520</name>
</gene>
<feature type="domain" description="DUF559" evidence="1">
    <location>
        <begin position="215"/>
        <end position="279"/>
    </location>
</feature>
<dbReference type="SUPFAM" id="SSF52980">
    <property type="entry name" value="Restriction endonuclease-like"/>
    <property type="match status" value="1"/>
</dbReference>
<dbReference type="Pfam" id="PF13338">
    <property type="entry name" value="AbiEi_4"/>
    <property type="match status" value="1"/>
</dbReference>
<dbReference type="AlphaFoldDB" id="A0A4R2HJ02"/>
<reference evidence="3 4" key="1">
    <citation type="journal article" date="2015" name="Stand. Genomic Sci.">
        <title>Genomic Encyclopedia of Bacterial and Archaeal Type Strains, Phase III: the genomes of soil and plant-associated and newly described type strains.</title>
        <authorList>
            <person name="Whitman W.B."/>
            <person name="Woyke T."/>
            <person name="Klenk H.P."/>
            <person name="Zhou Y."/>
            <person name="Lilburn T.G."/>
            <person name="Beck B.J."/>
            <person name="De Vos P."/>
            <person name="Vandamme P."/>
            <person name="Eisen J.A."/>
            <person name="Garrity G."/>
            <person name="Hugenholtz P."/>
            <person name="Kyrpides N.C."/>
        </authorList>
    </citation>
    <scope>NUCLEOTIDE SEQUENCE [LARGE SCALE GENOMIC DNA]</scope>
    <source>
        <strain evidence="3 4">VKM Ac-2572</strain>
    </source>
</reference>
<dbReference type="InterPro" id="IPR025159">
    <property type="entry name" value="AbiEi_N"/>
</dbReference>
<dbReference type="InterPro" id="IPR007569">
    <property type="entry name" value="DUF559"/>
</dbReference>
<evidence type="ECO:0000259" key="1">
    <source>
        <dbReference type="Pfam" id="PF04480"/>
    </source>
</evidence>
<comment type="caution">
    <text evidence="3">The sequence shown here is derived from an EMBL/GenBank/DDBJ whole genome shotgun (WGS) entry which is preliminary data.</text>
</comment>
<protein>
    <submittedName>
        <fullName evidence="3">Very-short-patch-repair endonuclease</fullName>
    </submittedName>
</protein>
<dbReference type="Pfam" id="PF04480">
    <property type="entry name" value="DUF559"/>
    <property type="match status" value="1"/>
</dbReference>
<dbReference type="RefSeq" id="WP_132209731.1">
    <property type="nucleotide sequence ID" value="NZ_SLWN01000005.1"/>
</dbReference>
<name>A0A4R2HJ02_9ACTN</name>
<dbReference type="Gene3D" id="3.40.960.10">
    <property type="entry name" value="VSR Endonuclease"/>
    <property type="match status" value="1"/>
</dbReference>
<evidence type="ECO:0000259" key="2">
    <source>
        <dbReference type="Pfam" id="PF13338"/>
    </source>
</evidence>
<dbReference type="EMBL" id="SLWN01000005">
    <property type="protein sequence ID" value="TCO30029.1"/>
    <property type="molecule type" value="Genomic_DNA"/>
</dbReference>
<keyword evidence="3" id="KW-0255">Endonuclease</keyword>
<dbReference type="GO" id="GO:0004519">
    <property type="term" value="F:endonuclease activity"/>
    <property type="evidence" value="ECO:0007669"/>
    <property type="project" value="UniProtKB-KW"/>
</dbReference>
<proteinExistence type="predicted"/>
<sequence length="290" mass="30759">MESVVEVLIRQGGWATSAELVSATSRRALAAAVRRGDIARLTRGIYGIPGLAPDLAAAIAYDGVISHTSAAAGWQLPLLVVPPKPHITLPMNRNARSGPPAVLHWGTIASADSSRRRTSLLRTVLDCARILPFGEALAVADAALSGGRLTPEELQAAAIAMRGSGRPNAVQVAAAASGRADSFLESMLRGLLVSAGVDGFEPQVLVDLGTFRVRVDLGHRQARVALEAEGYEFHGSARDFAADCRRYDELVADGWLVLRFTYQQVLGDPNWVVATVRSAVAQRIGVPRNG</sequence>
<evidence type="ECO:0000313" key="4">
    <source>
        <dbReference type="Proteomes" id="UP000294508"/>
    </source>
</evidence>
<dbReference type="InterPro" id="IPR011335">
    <property type="entry name" value="Restrct_endonuc-II-like"/>
</dbReference>
<accession>A0A4R2HJ02</accession>
<dbReference type="OrthoDB" id="4310518at2"/>
<feature type="domain" description="AbiEi antitoxin N-terminal" evidence="2">
    <location>
        <begin position="4"/>
        <end position="49"/>
    </location>
</feature>
<keyword evidence="4" id="KW-1185">Reference proteome</keyword>
<keyword evidence="3" id="KW-0540">Nuclease</keyword>